<name>A0ABY8F757_9HYPH</name>
<accession>A0ABY8F757</accession>
<keyword evidence="6" id="KW-0378">Hydrolase</keyword>
<gene>
    <name evidence="10" type="ORF">K1718_08220</name>
</gene>
<reference evidence="10 11" key="1">
    <citation type="submission" date="2023-03" db="EMBL/GenBank/DDBJ databases">
        <title>Roseibium porphyridii sp. nov. and Roseibium rhodosorbium sp. nov. isolated from marine algae, Porphyridium cruentum and Rhodosorus marinus, respectively.</title>
        <authorList>
            <person name="Lee M.W."/>
            <person name="Choi B.J."/>
            <person name="Lee J.K."/>
            <person name="Choi D.G."/>
            <person name="Baek J.H."/>
            <person name="Bayburt H."/>
            <person name="Kim J.M."/>
            <person name="Han D.M."/>
            <person name="Kim K.H."/>
            <person name="Jeon C.O."/>
        </authorList>
    </citation>
    <scope>NUCLEOTIDE SEQUENCE [LARGE SCALE GENOMIC DNA]</scope>
    <source>
        <strain evidence="10 11">KMA01</strain>
    </source>
</reference>
<evidence type="ECO:0000256" key="6">
    <source>
        <dbReference type="ARBA" id="ARBA00022801"/>
    </source>
</evidence>
<keyword evidence="5" id="KW-0732">Signal</keyword>
<proteinExistence type="inferred from homology"/>
<dbReference type="PANTHER" id="PTHR38050:SF1">
    <property type="entry name" value="FERULOYL ESTERASE C"/>
    <property type="match status" value="1"/>
</dbReference>
<evidence type="ECO:0000256" key="9">
    <source>
        <dbReference type="ARBA" id="ARBA00025250"/>
    </source>
</evidence>
<dbReference type="Gene3D" id="3.40.50.1820">
    <property type="entry name" value="alpha/beta hydrolase"/>
    <property type="match status" value="1"/>
</dbReference>
<evidence type="ECO:0000256" key="5">
    <source>
        <dbReference type="ARBA" id="ARBA00022729"/>
    </source>
</evidence>
<evidence type="ECO:0000256" key="8">
    <source>
        <dbReference type="ARBA" id="ARBA00023326"/>
    </source>
</evidence>
<protein>
    <recommendedName>
        <fullName evidence="12">Polyhydroxybutyrate depolymerase</fullName>
    </recommendedName>
</protein>
<comment type="function">
    <text evidence="9">Involved in degradation of plant cell walls. Hydrolyzes the feruloyl-arabinose ester bond in arabinoxylans, and the feruloyl-galactose ester bond in pectin. Active against paranitrophenyl-acetate, methyl ferulate and wheat arabinoxylan.</text>
</comment>
<evidence type="ECO:0000256" key="3">
    <source>
        <dbReference type="ARBA" id="ARBA00022525"/>
    </source>
</evidence>
<comment type="subcellular location">
    <subcellularLocation>
        <location evidence="1">Secreted</location>
    </subcellularLocation>
</comment>
<sequence length="237" mass="26645">MIYPEVPEPLGIVMHLHGGGSTGASALKSGLAGEAHSRGYIFVAPNGEHPEARWTKDWSVRADNMEFERDDAEFLARVLTDIRSNTDLSEAPVLLSGFSRGGSMVWNMACWQPEFADAYAPLAGAFWERLPTRCVQPLYLFHTHGWTDRVVPLEGRSFFDDTVVQGDVWASLKVLRETNGCGKRQPETSTFDGELWLRHWTDCDAGRIDLMLHKGGHSAPEGWGPRMLDWFEELELR</sequence>
<keyword evidence="8" id="KW-0624">Polysaccharide degradation</keyword>
<keyword evidence="7" id="KW-0119">Carbohydrate metabolism</keyword>
<dbReference type="Proteomes" id="UP001209803">
    <property type="component" value="Chromosome"/>
</dbReference>
<evidence type="ECO:0008006" key="12">
    <source>
        <dbReference type="Google" id="ProtNLM"/>
    </source>
</evidence>
<evidence type="ECO:0000313" key="11">
    <source>
        <dbReference type="Proteomes" id="UP001209803"/>
    </source>
</evidence>
<evidence type="ECO:0000256" key="1">
    <source>
        <dbReference type="ARBA" id="ARBA00004613"/>
    </source>
</evidence>
<keyword evidence="4" id="KW-0858">Xylan degradation</keyword>
<dbReference type="RefSeq" id="WP_265683690.1">
    <property type="nucleotide sequence ID" value="NZ_CP120863.1"/>
</dbReference>
<dbReference type="InterPro" id="IPR043595">
    <property type="entry name" value="FaeB/C/D"/>
</dbReference>
<evidence type="ECO:0000256" key="7">
    <source>
        <dbReference type="ARBA" id="ARBA00023277"/>
    </source>
</evidence>
<dbReference type="SUPFAM" id="SSF53474">
    <property type="entry name" value="alpha/beta-Hydrolases"/>
    <property type="match status" value="1"/>
</dbReference>
<dbReference type="InterPro" id="IPR029058">
    <property type="entry name" value="AB_hydrolase_fold"/>
</dbReference>
<organism evidence="10 11">
    <name type="scientific">Roseibium porphyridii</name>
    <dbReference type="NCBI Taxonomy" id="2866279"/>
    <lineage>
        <taxon>Bacteria</taxon>
        <taxon>Pseudomonadati</taxon>
        <taxon>Pseudomonadota</taxon>
        <taxon>Alphaproteobacteria</taxon>
        <taxon>Hyphomicrobiales</taxon>
        <taxon>Stappiaceae</taxon>
        <taxon>Roseibium</taxon>
    </lineage>
</organism>
<keyword evidence="11" id="KW-1185">Reference proteome</keyword>
<evidence type="ECO:0000256" key="4">
    <source>
        <dbReference type="ARBA" id="ARBA00022651"/>
    </source>
</evidence>
<dbReference type="EMBL" id="CP120863">
    <property type="protein sequence ID" value="WFE91330.1"/>
    <property type="molecule type" value="Genomic_DNA"/>
</dbReference>
<keyword evidence="3" id="KW-0964">Secreted</keyword>
<evidence type="ECO:0000313" key="10">
    <source>
        <dbReference type="EMBL" id="WFE91330.1"/>
    </source>
</evidence>
<comment type="similarity">
    <text evidence="2">Belongs to the faeC family.</text>
</comment>
<evidence type="ECO:0000256" key="2">
    <source>
        <dbReference type="ARBA" id="ARBA00010278"/>
    </source>
</evidence>
<dbReference type="PANTHER" id="PTHR38050">
    <property type="match status" value="1"/>
</dbReference>